<dbReference type="PROSITE" id="PS50206">
    <property type="entry name" value="RHODANESE_3"/>
    <property type="match status" value="2"/>
</dbReference>
<dbReference type="SMART" id="SM00450">
    <property type="entry name" value="RHOD"/>
    <property type="match status" value="2"/>
</dbReference>
<dbReference type="Pfam" id="PF00581">
    <property type="entry name" value="Rhodanese"/>
    <property type="match status" value="2"/>
</dbReference>
<dbReference type="SUPFAM" id="SSF52821">
    <property type="entry name" value="Rhodanese/Cell cycle control phosphatase"/>
    <property type="match status" value="2"/>
</dbReference>
<dbReference type="EC" id="2.8.1.1" evidence="4"/>
<dbReference type="RefSeq" id="WP_196825258.1">
    <property type="nucleotide sequence ID" value="NZ_CP046980.1"/>
</dbReference>
<organism evidence="4 5">
    <name type="scientific">Corynebacterium aquatimens</name>
    <dbReference type="NCBI Taxonomy" id="1190508"/>
    <lineage>
        <taxon>Bacteria</taxon>
        <taxon>Bacillati</taxon>
        <taxon>Actinomycetota</taxon>
        <taxon>Actinomycetes</taxon>
        <taxon>Mycobacteriales</taxon>
        <taxon>Corynebacteriaceae</taxon>
        <taxon>Corynebacterium</taxon>
    </lineage>
</organism>
<accession>A0A931E4H4</accession>
<evidence type="ECO:0000313" key="4">
    <source>
        <dbReference type="EMBL" id="MBG6122951.1"/>
    </source>
</evidence>
<comment type="caution">
    <text evidence="4">The sequence shown here is derived from an EMBL/GenBank/DDBJ whole genome shotgun (WGS) entry which is preliminary data.</text>
</comment>
<dbReference type="InterPro" id="IPR036873">
    <property type="entry name" value="Rhodanese-like_dom_sf"/>
</dbReference>
<evidence type="ECO:0000259" key="3">
    <source>
        <dbReference type="PROSITE" id="PS50206"/>
    </source>
</evidence>
<sequence>MGIYVPAEELREEIRTGKKLTVLAALWDPRPGRAYMRFKSHHIPTAQFCDPASTLAGMPGSEEGRNPLPTQEQVQKAVNQWGIERDRPVVIYDDGRGFFSARAWWILMWAGITDIRILNGGFPYWWDQGLETVAGPGPITVHSETPVEIGQLPTMEIDQVKQYKGMLIDARGSRRFSGKKEHLDLKAGHIPGAVNIPGQSCFDEHRRILPVDDILENLAKSGITQHTDPSQAVVYSGSGNHSAMLLAAMHHAGLPILTHFIGGWSQWSADHANDIEI</sequence>
<dbReference type="InterPro" id="IPR045078">
    <property type="entry name" value="TST/MPST-like"/>
</dbReference>
<keyword evidence="5" id="KW-1185">Reference proteome</keyword>
<evidence type="ECO:0000256" key="2">
    <source>
        <dbReference type="ARBA" id="ARBA00022737"/>
    </source>
</evidence>
<dbReference type="PANTHER" id="PTHR11364:SF27">
    <property type="entry name" value="SULFURTRANSFERASE"/>
    <property type="match status" value="1"/>
</dbReference>
<keyword evidence="2" id="KW-0677">Repeat</keyword>
<name>A0A931E4H4_9CORY</name>
<evidence type="ECO:0000256" key="1">
    <source>
        <dbReference type="ARBA" id="ARBA00022679"/>
    </source>
</evidence>
<dbReference type="InterPro" id="IPR001763">
    <property type="entry name" value="Rhodanese-like_dom"/>
</dbReference>
<reference evidence="4" key="1">
    <citation type="submission" date="2020-11" db="EMBL/GenBank/DDBJ databases">
        <title>Sequencing the genomes of 1000 actinobacteria strains.</title>
        <authorList>
            <person name="Klenk H.-P."/>
        </authorList>
    </citation>
    <scope>NUCLEOTIDE SEQUENCE</scope>
    <source>
        <strain evidence="4">DSM 45632</strain>
    </source>
</reference>
<dbReference type="Proteomes" id="UP000658613">
    <property type="component" value="Unassembled WGS sequence"/>
</dbReference>
<dbReference type="CDD" id="cd01448">
    <property type="entry name" value="TST_Repeat_1"/>
    <property type="match status" value="1"/>
</dbReference>
<dbReference type="GO" id="GO:0004792">
    <property type="term" value="F:thiosulfate-cyanide sulfurtransferase activity"/>
    <property type="evidence" value="ECO:0007669"/>
    <property type="project" value="UniProtKB-EC"/>
</dbReference>
<evidence type="ECO:0000313" key="5">
    <source>
        <dbReference type="Proteomes" id="UP000658613"/>
    </source>
</evidence>
<dbReference type="PANTHER" id="PTHR11364">
    <property type="entry name" value="THIOSULFATE SULFERTANSFERASE"/>
    <property type="match status" value="1"/>
</dbReference>
<dbReference type="AlphaFoldDB" id="A0A931E4H4"/>
<protein>
    <submittedName>
        <fullName evidence="4">Thiosulfate/3-mercaptopyruvate sulfurtransferase</fullName>
        <ecNumber evidence="4">2.8.1.1</ecNumber>
        <ecNumber evidence="4">2.8.1.2</ecNumber>
    </submittedName>
</protein>
<dbReference type="EC" id="2.8.1.2" evidence="4"/>
<dbReference type="EMBL" id="JADOUE010000001">
    <property type="protein sequence ID" value="MBG6122951.1"/>
    <property type="molecule type" value="Genomic_DNA"/>
</dbReference>
<proteinExistence type="predicted"/>
<dbReference type="GO" id="GO:0016784">
    <property type="term" value="F:3-mercaptopyruvate sulfurtransferase activity"/>
    <property type="evidence" value="ECO:0007669"/>
    <property type="project" value="UniProtKB-EC"/>
</dbReference>
<keyword evidence="1 4" id="KW-0808">Transferase</keyword>
<feature type="domain" description="Rhodanese" evidence="3">
    <location>
        <begin position="161"/>
        <end position="276"/>
    </location>
</feature>
<dbReference type="Gene3D" id="3.40.250.10">
    <property type="entry name" value="Rhodanese-like domain"/>
    <property type="match status" value="2"/>
</dbReference>
<feature type="domain" description="Rhodanese" evidence="3">
    <location>
        <begin position="40"/>
        <end position="134"/>
    </location>
</feature>
<gene>
    <name evidence="4" type="ORF">IW254_001920</name>
</gene>